<feature type="transmembrane region" description="Helical" evidence="7">
    <location>
        <begin position="329"/>
        <end position="353"/>
    </location>
</feature>
<feature type="transmembrane region" description="Helical" evidence="7">
    <location>
        <begin position="131"/>
        <end position="148"/>
    </location>
</feature>
<feature type="transmembrane region" description="Helical" evidence="7">
    <location>
        <begin position="91"/>
        <end position="110"/>
    </location>
</feature>
<protein>
    <submittedName>
        <fullName evidence="9">Polyprenyl glycosylphosphotransferase</fullName>
    </submittedName>
</protein>
<evidence type="ECO:0000256" key="3">
    <source>
        <dbReference type="ARBA" id="ARBA00022679"/>
    </source>
</evidence>
<dbReference type="NCBIfam" id="TIGR03025">
    <property type="entry name" value="EPS_sugtrans"/>
    <property type="match status" value="1"/>
</dbReference>
<dbReference type="Pfam" id="PF02397">
    <property type="entry name" value="Bac_transf"/>
    <property type="match status" value="1"/>
</dbReference>
<sequence length="520" mass="57270">MVVQQGQTPVPQPLGSAVGQLAGPLTSGQPEIAAPSDVERSSRLASRRQWERRYTSNLRITDTAIVICAVLLAQYVRFGRTAVAEQAMSDYQTAYSAGLVVIWLAALAGFRTRSPKYMSAGIEEYRRVVTASFWTFGAVAMGELLLKLELSRGYLAVALPVGTLCLVLNRWMWRDHVVRQRASGRYQSAVLAIGDTEAVTNLASELADDPCSGYQVVGIGIPAYGPPRGEYLTINGREVPIVGGVPYLLDAIKGCGADTVAIAGTEYFGVKGIRRLIWELEPMNVELLVSPGVMDVARSRLAVRPIAGLPLLCIDKPQYQGAKRLQKRVFDFCFASVALTVASPVLVVTALAIKLTSRGPVFYSSERIGIDGKPFSMLKFRTMVEDADKELDTLLSANESDGLLFKIRNDPRVTPVGRFLRRFSIDELPQFINVLRQEMSVVGPRPPLRREVEQYDDDVQRRLLVKPGVTGLWQVSGRSDLPWEKAVRLDLSYVDNWSMVTDILIIAKTVRAVFGRSGAY</sequence>
<dbReference type="PANTHER" id="PTHR30576:SF10">
    <property type="entry name" value="SLL5057 PROTEIN"/>
    <property type="match status" value="1"/>
</dbReference>
<dbReference type="Proteomes" id="UP000220914">
    <property type="component" value="Unassembled WGS sequence"/>
</dbReference>
<evidence type="ECO:0000256" key="7">
    <source>
        <dbReference type="SAM" id="Phobius"/>
    </source>
</evidence>
<dbReference type="RefSeq" id="WP_097937731.1">
    <property type="nucleotide sequence ID" value="NZ_BLKS01000001.1"/>
</dbReference>
<dbReference type="EMBL" id="PDCP01000001">
    <property type="protein sequence ID" value="PEG43158.1"/>
    <property type="molecule type" value="Genomic_DNA"/>
</dbReference>
<evidence type="ECO:0000256" key="5">
    <source>
        <dbReference type="ARBA" id="ARBA00022989"/>
    </source>
</evidence>
<proteinExistence type="inferred from homology"/>
<keyword evidence="3 9" id="KW-0808">Transferase</keyword>
<evidence type="ECO:0000313" key="9">
    <source>
        <dbReference type="EMBL" id="PEG43158.1"/>
    </source>
</evidence>
<organism evidence="9 10">
    <name type="scientific">Mycolicibacterium agri</name>
    <name type="common">Mycobacterium agri</name>
    <dbReference type="NCBI Taxonomy" id="36811"/>
    <lineage>
        <taxon>Bacteria</taxon>
        <taxon>Bacillati</taxon>
        <taxon>Actinomycetota</taxon>
        <taxon>Actinomycetes</taxon>
        <taxon>Mycobacteriales</taxon>
        <taxon>Mycobacteriaceae</taxon>
        <taxon>Mycolicibacterium</taxon>
    </lineage>
</organism>
<dbReference type="GO" id="GO:0016780">
    <property type="term" value="F:phosphotransferase activity, for other substituted phosphate groups"/>
    <property type="evidence" value="ECO:0007669"/>
    <property type="project" value="TreeGrafter"/>
</dbReference>
<comment type="similarity">
    <text evidence="2">Belongs to the bacterial sugar transferase family.</text>
</comment>
<keyword evidence="4 7" id="KW-0812">Transmembrane</keyword>
<dbReference type="AlphaFoldDB" id="A0A2A7NI70"/>
<evidence type="ECO:0000256" key="6">
    <source>
        <dbReference type="ARBA" id="ARBA00023136"/>
    </source>
</evidence>
<evidence type="ECO:0000256" key="1">
    <source>
        <dbReference type="ARBA" id="ARBA00004141"/>
    </source>
</evidence>
<evidence type="ECO:0000256" key="4">
    <source>
        <dbReference type="ARBA" id="ARBA00022692"/>
    </source>
</evidence>
<evidence type="ECO:0000259" key="8">
    <source>
        <dbReference type="Pfam" id="PF02397"/>
    </source>
</evidence>
<name>A0A2A7NI70_MYCAG</name>
<feature type="transmembrane region" description="Helical" evidence="7">
    <location>
        <begin position="154"/>
        <end position="173"/>
    </location>
</feature>
<comment type="subcellular location">
    <subcellularLocation>
        <location evidence="1">Membrane</location>
        <topology evidence="1">Multi-pass membrane protein</topology>
    </subcellularLocation>
</comment>
<comment type="caution">
    <text evidence="9">The sequence shown here is derived from an EMBL/GenBank/DDBJ whole genome shotgun (WGS) entry which is preliminary data.</text>
</comment>
<feature type="domain" description="Bacterial sugar transferase" evidence="8">
    <location>
        <begin position="327"/>
        <end position="514"/>
    </location>
</feature>
<evidence type="ECO:0000256" key="2">
    <source>
        <dbReference type="ARBA" id="ARBA00006464"/>
    </source>
</evidence>
<dbReference type="InterPro" id="IPR003362">
    <property type="entry name" value="Bact_transf"/>
</dbReference>
<keyword evidence="10" id="KW-1185">Reference proteome</keyword>
<dbReference type="GO" id="GO:0016020">
    <property type="term" value="C:membrane"/>
    <property type="evidence" value="ECO:0007669"/>
    <property type="project" value="UniProtKB-SubCell"/>
</dbReference>
<accession>A0A2A7NI70</accession>
<dbReference type="OrthoDB" id="9808602at2"/>
<evidence type="ECO:0000313" key="10">
    <source>
        <dbReference type="Proteomes" id="UP000220914"/>
    </source>
</evidence>
<keyword evidence="5 7" id="KW-1133">Transmembrane helix</keyword>
<reference evidence="9 10" key="1">
    <citation type="submission" date="2017-10" db="EMBL/GenBank/DDBJ databases">
        <title>The new phylogeny of genus Mycobacterium.</title>
        <authorList>
            <person name="Tortoli E."/>
            <person name="Trovato A."/>
            <person name="Cirillo D.M."/>
        </authorList>
    </citation>
    <scope>NUCLEOTIDE SEQUENCE [LARGE SCALE GENOMIC DNA]</scope>
    <source>
        <strain evidence="9 10">CCUG37673</strain>
    </source>
</reference>
<dbReference type="InterPro" id="IPR017475">
    <property type="entry name" value="EPS_sugar_tfrase"/>
</dbReference>
<dbReference type="PANTHER" id="PTHR30576">
    <property type="entry name" value="COLANIC BIOSYNTHESIS UDP-GLUCOSE LIPID CARRIER TRANSFERASE"/>
    <property type="match status" value="1"/>
</dbReference>
<keyword evidence="6 7" id="KW-0472">Membrane</keyword>
<feature type="transmembrane region" description="Helical" evidence="7">
    <location>
        <begin position="57"/>
        <end position="76"/>
    </location>
</feature>
<gene>
    <name evidence="9" type="ORF">CQY20_00790</name>
</gene>